<dbReference type="OrthoDB" id="7304934at2"/>
<feature type="chain" id="PRO_5012135183" description="Secreted protein" evidence="1">
    <location>
        <begin position="30"/>
        <end position="154"/>
    </location>
</feature>
<evidence type="ECO:0000313" key="2">
    <source>
        <dbReference type="EMBL" id="SOH95057.1"/>
    </source>
</evidence>
<feature type="signal peptide" evidence="1">
    <location>
        <begin position="1"/>
        <end position="29"/>
    </location>
</feature>
<proteinExistence type="predicted"/>
<evidence type="ECO:0000256" key="1">
    <source>
        <dbReference type="SAM" id="SignalP"/>
    </source>
</evidence>
<dbReference type="EMBL" id="OCTN01000007">
    <property type="protein sequence ID" value="SOH95057.1"/>
    <property type="molecule type" value="Genomic_DNA"/>
</dbReference>
<keyword evidence="1" id="KW-0732">Signal</keyword>
<evidence type="ECO:0000313" key="3">
    <source>
        <dbReference type="Proteomes" id="UP000220034"/>
    </source>
</evidence>
<accession>A0A2C9CUX9</accession>
<evidence type="ECO:0008006" key="4">
    <source>
        <dbReference type="Google" id="ProtNLM"/>
    </source>
</evidence>
<dbReference type="AlphaFoldDB" id="A0A2C9CUX9"/>
<protein>
    <recommendedName>
        <fullName evidence="4">Secreted protein</fullName>
    </recommendedName>
</protein>
<keyword evidence="3" id="KW-1185">Reference proteome</keyword>
<dbReference type="RefSeq" id="WP_097931211.1">
    <property type="nucleotide sequence ID" value="NZ_OCTN01000007.1"/>
</dbReference>
<sequence length="154" mass="16748">MQVSDQRLCTTIGGTILAIALASATPIAAQDSKLPAVMRDIPVAEWIQRAIGRTVYYSIDGTPFGREYYAPDGRSVVFQHASGTCLEGEWTYREDITAYCYIWPNSVSCFRHVETDDGVQILNVEADGSPTLQSVQSVEQIVTIPLSCGPAVTS</sequence>
<reference evidence="3" key="1">
    <citation type="submission" date="2017-09" db="EMBL/GenBank/DDBJ databases">
        <authorList>
            <person name="Varghese N."/>
            <person name="Submissions S."/>
        </authorList>
    </citation>
    <scope>NUCLEOTIDE SEQUENCE [LARGE SCALE GENOMIC DNA]</scope>
    <source>
        <strain evidence="3">C7</strain>
    </source>
</reference>
<gene>
    <name evidence="2" type="ORF">SAMN06273572_10778</name>
</gene>
<name>A0A2C9CUX9_9RHOB</name>
<organism evidence="2 3">
    <name type="scientific">Pontivivens marinum</name>
    <dbReference type="NCBI Taxonomy" id="1690039"/>
    <lineage>
        <taxon>Bacteria</taxon>
        <taxon>Pseudomonadati</taxon>
        <taxon>Pseudomonadota</taxon>
        <taxon>Alphaproteobacteria</taxon>
        <taxon>Rhodobacterales</taxon>
        <taxon>Paracoccaceae</taxon>
        <taxon>Pontivivens</taxon>
    </lineage>
</organism>
<dbReference type="Proteomes" id="UP000220034">
    <property type="component" value="Unassembled WGS sequence"/>
</dbReference>